<dbReference type="InterPro" id="IPR003851">
    <property type="entry name" value="Znf_Dof"/>
</dbReference>
<evidence type="ECO:0000256" key="5">
    <source>
        <dbReference type="ARBA" id="ARBA00023125"/>
    </source>
</evidence>
<evidence type="ECO:0000256" key="6">
    <source>
        <dbReference type="ARBA" id="ARBA00023163"/>
    </source>
</evidence>
<dbReference type="GO" id="GO:0003700">
    <property type="term" value="F:DNA-binding transcription factor activity"/>
    <property type="evidence" value="ECO:0007669"/>
    <property type="project" value="InterPro"/>
</dbReference>
<dbReference type="Pfam" id="PF02701">
    <property type="entry name" value="Zn_ribbon_Dof"/>
    <property type="match status" value="1"/>
</dbReference>
<dbReference type="GO" id="GO:0003677">
    <property type="term" value="F:DNA binding"/>
    <property type="evidence" value="ECO:0007669"/>
    <property type="project" value="UniProtKB-UniRule"/>
</dbReference>
<feature type="compositionally biased region" description="Low complexity" evidence="9">
    <location>
        <begin position="321"/>
        <end position="335"/>
    </location>
</feature>
<name>A0A803N3G0_CHEQI</name>
<dbReference type="PROSITE" id="PS01361">
    <property type="entry name" value="ZF_DOF_1"/>
    <property type="match status" value="1"/>
</dbReference>
<reference evidence="11" key="2">
    <citation type="submission" date="2021-03" db="UniProtKB">
        <authorList>
            <consortium name="EnsemblPlants"/>
        </authorList>
    </citation>
    <scope>IDENTIFICATION</scope>
</reference>
<dbReference type="OMA" id="PAASYWG"/>
<keyword evidence="5 8" id="KW-0238">DNA-binding</keyword>
<evidence type="ECO:0000256" key="2">
    <source>
        <dbReference type="ARBA" id="ARBA00022771"/>
    </source>
</evidence>
<keyword evidence="1" id="KW-0479">Metal-binding</keyword>
<keyword evidence="6" id="KW-0804">Transcription</keyword>
<accession>A0A803N3G0</accession>
<feature type="region of interest" description="Disordered" evidence="9">
    <location>
        <begin position="407"/>
        <end position="442"/>
    </location>
</feature>
<evidence type="ECO:0000256" key="8">
    <source>
        <dbReference type="PROSITE-ProRule" id="PRU00071"/>
    </source>
</evidence>
<feature type="compositionally biased region" description="Basic and acidic residues" evidence="9">
    <location>
        <begin position="8"/>
        <end position="19"/>
    </location>
</feature>
<dbReference type="Proteomes" id="UP000596660">
    <property type="component" value="Unplaced"/>
</dbReference>
<feature type="region of interest" description="Disordered" evidence="9">
    <location>
        <begin position="55"/>
        <end position="85"/>
    </location>
</feature>
<feature type="compositionally biased region" description="Polar residues" evidence="9">
    <location>
        <begin position="20"/>
        <end position="29"/>
    </location>
</feature>
<proteinExistence type="predicted"/>
<dbReference type="Gramene" id="AUR62039802-RA">
    <property type="protein sequence ID" value="AUR62039802-RA:cds"/>
    <property type="gene ID" value="AUR62039802"/>
</dbReference>
<evidence type="ECO:0000256" key="9">
    <source>
        <dbReference type="SAM" id="MobiDB-lite"/>
    </source>
</evidence>
<evidence type="ECO:0000256" key="3">
    <source>
        <dbReference type="ARBA" id="ARBA00022833"/>
    </source>
</evidence>
<feature type="region of interest" description="Disordered" evidence="9">
    <location>
        <begin position="321"/>
        <end position="361"/>
    </location>
</feature>
<dbReference type="PROSITE" id="PS50884">
    <property type="entry name" value="ZF_DOF_2"/>
    <property type="match status" value="1"/>
</dbReference>
<keyword evidence="7 8" id="KW-0539">Nucleus</keyword>
<evidence type="ECO:0000256" key="1">
    <source>
        <dbReference type="ARBA" id="ARBA00022723"/>
    </source>
</evidence>
<reference evidence="11" key="1">
    <citation type="journal article" date="2017" name="Nature">
        <title>The genome of Chenopodium quinoa.</title>
        <authorList>
            <person name="Jarvis D.E."/>
            <person name="Ho Y.S."/>
            <person name="Lightfoot D.J."/>
            <person name="Schmoeckel S.M."/>
            <person name="Li B."/>
            <person name="Borm T.J.A."/>
            <person name="Ohyanagi H."/>
            <person name="Mineta K."/>
            <person name="Michell C.T."/>
            <person name="Saber N."/>
            <person name="Kharbatia N.M."/>
            <person name="Rupper R.R."/>
            <person name="Sharp A.R."/>
            <person name="Dally N."/>
            <person name="Boughton B.A."/>
            <person name="Woo Y.H."/>
            <person name="Gao G."/>
            <person name="Schijlen E.G.W.M."/>
            <person name="Guo X."/>
            <person name="Momin A.A."/>
            <person name="Negrao S."/>
            <person name="Al-Babili S."/>
            <person name="Gehring C."/>
            <person name="Roessner U."/>
            <person name="Jung C."/>
            <person name="Murphy K."/>
            <person name="Arold S.T."/>
            <person name="Gojobori T."/>
            <person name="van der Linden C.G."/>
            <person name="van Loo E.N."/>
            <person name="Jellen E.N."/>
            <person name="Maughan P.J."/>
            <person name="Tester M."/>
        </authorList>
    </citation>
    <scope>NUCLEOTIDE SEQUENCE [LARGE SCALE GENOMIC DNA]</scope>
    <source>
        <strain evidence="11">cv. PI 614886</strain>
    </source>
</reference>
<comment type="subcellular location">
    <subcellularLocation>
        <location evidence="8">Nucleus</location>
    </subcellularLocation>
</comment>
<dbReference type="AlphaFoldDB" id="A0A803N3G0"/>
<organism evidence="11 12">
    <name type="scientific">Chenopodium quinoa</name>
    <name type="common">Quinoa</name>
    <dbReference type="NCBI Taxonomy" id="63459"/>
    <lineage>
        <taxon>Eukaryota</taxon>
        <taxon>Viridiplantae</taxon>
        <taxon>Streptophyta</taxon>
        <taxon>Embryophyta</taxon>
        <taxon>Tracheophyta</taxon>
        <taxon>Spermatophyta</taxon>
        <taxon>Magnoliopsida</taxon>
        <taxon>eudicotyledons</taxon>
        <taxon>Gunneridae</taxon>
        <taxon>Pentapetalae</taxon>
        <taxon>Caryophyllales</taxon>
        <taxon>Chenopodiaceae</taxon>
        <taxon>Chenopodioideae</taxon>
        <taxon>Atripliceae</taxon>
        <taxon>Chenopodium</taxon>
    </lineage>
</organism>
<protein>
    <recommendedName>
        <fullName evidence="10">Dof-type domain-containing protein</fullName>
    </recommendedName>
</protein>
<feature type="domain" description="Dof-type" evidence="10">
    <location>
        <begin position="89"/>
        <end position="143"/>
    </location>
</feature>
<keyword evidence="4" id="KW-0805">Transcription regulation</keyword>
<dbReference type="EnsemblPlants" id="AUR62039802-RA">
    <property type="protein sequence ID" value="AUR62039802-RA:cds"/>
    <property type="gene ID" value="AUR62039802"/>
</dbReference>
<keyword evidence="3" id="KW-0862">Zinc</keyword>
<keyword evidence="2 8" id="KW-0863">Zinc-finger</keyword>
<dbReference type="GO" id="GO:0005634">
    <property type="term" value="C:nucleus"/>
    <property type="evidence" value="ECO:0007669"/>
    <property type="project" value="UniProtKB-SubCell"/>
</dbReference>
<dbReference type="PANTHER" id="PTHR31089:SF75">
    <property type="entry name" value="CYCLIC DOF FACTOR 2"/>
    <property type="match status" value="1"/>
</dbReference>
<dbReference type="InterPro" id="IPR045174">
    <property type="entry name" value="Dof"/>
</dbReference>
<evidence type="ECO:0000256" key="7">
    <source>
        <dbReference type="ARBA" id="ARBA00023242"/>
    </source>
</evidence>
<evidence type="ECO:0000259" key="10">
    <source>
        <dbReference type="PROSITE" id="PS50884"/>
    </source>
</evidence>
<evidence type="ECO:0000313" key="11">
    <source>
        <dbReference type="EnsemblPlants" id="AUR62039802-RA:cds"/>
    </source>
</evidence>
<keyword evidence="12" id="KW-1185">Reference proteome</keyword>
<dbReference type="PANTHER" id="PTHR31089">
    <property type="entry name" value="CYCLIC DOF FACTOR 2"/>
    <property type="match status" value="1"/>
</dbReference>
<feature type="region of interest" description="Disordered" evidence="9">
    <location>
        <begin position="1"/>
        <end position="29"/>
    </location>
</feature>
<evidence type="ECO:0000256" key="4">
    <source>
        <dbReference type="ARBA" id="ARBA00023015"/>
    </source>
</evidence>
<feature type="compositionally biased region" description="Polar residues" evidence="9">
    <location>
        <begin position="432"/>
        <end position="442"/>
    </location>
</feature>
<dbReference type="GO" id="GO:0008270">
    <property type="term" value="F:zinc ion binding"/>
    <property type="evidence" value="ECO:0007669"/>
    <property type="project" value="UniProtKB-KW"/>
</dbReference>
<feature type="compositionally biased region" description="Basic and acidic residues" evidence="9">
    <location>
        <begin position="409"/>
        <end position="418"/>
    </location>
</feature>
<sequence length="442" mass="48701">MDENSIPSDREIDKIDQDGKTFQTEQVRVSPEVSNKSTCQAVSLRCTNNLEALSGAKEKASGESFAPEEEKAEMSSSQNTTPKKPDKILPCPRCNSMDTKFCYYNNYNVNQPRHFCKNCQRYWTAGGTMRNVPVGAGRRRNKNSVSHYCQVTIPEALHNTQPDIPNAFHPALPTNGTVLSFSSDVPLCESMASILNLAEKTENNCSRNGFQKPEELKIPNRFGGLEHGGNDFDGSNSNDYASKSALNESAAPYSLPFPQIPCYLGAPWPYPWNSTQWSSPIAAPPFCPNGFAIPFYHAPPYWGYNVPGTWNIPLMAQLSHVSHSNSSSGPNSPLGKHSRDGTMLSPTNSEEKEMEGTGSERSIWIPKTLRIDDPGELAKSSIWTTLGKKNSEKPVTIGRGTGLFKAFQSKRDGNDPHMETSAVLQANPAALSRTQNFQENSR</sequence>
<evidence type="ECO:0000313" key="12">
    <source>
        <dbReference type="Proteomes" id="UP000596660"/>
    </source>
</evidence>